<protein>
    <recommendedName>
        <fullName evidence="5">MYND-type domain-containing protein</fullName>
    </recommendedName>
</protein>
<dbReference type="PROSITE" id="PS01360">
    <property type="entry name" value="ZF_MYND_1"/>
    <property type="match status" value="1"/>
</dbReference>
<sequence length="391" mass="45576">MNEANSQQKQPNESDFLCYEGRNSSLREDPYCFACQSYDNKTVVTGLKRCSRCHVAWYCGAGCQKKHFKHHRNLCRKISKGLEDLDLTAINLRNFTGVPDDNEVLESKLDTLGTSIDYMELSTRASYISARSALATAYWESAYESELKEVWEKSLHYYSEQLRLDAAFRNEARSRFRVPFILLYLNRDDEAYAFIRYWLKVEEVGEDDDFKPWFGPSGQGDQSRWFFANCRYNDIFKECPNLEHVKLTAPFLMAIVIIKLRIIASHDAAVRALDFTISETGAKRIQEVKAIVQEMLIDTGIDVAHQREQLNHLLDHIQLEEPDMFNATLKSEYLHDTDTEELDDMVYHFYTFPVDFTLASGLRLYYRVPGAADVILPRRTKTYEGFYDYWM</sequence>
<evidence type="ECO:0000313" key="7">
    <source>
        <dbReference type="Proteomes" id="UP000198406"/>
    </source>
</evidence>
<keyword evidence="7" id="KW-1185">Reference proteome</keyword>
<proteinExistence type="predicted"/>
<dbReference type="EMBL" id="BDSP01000286">
    <property type="protein sequence ID" value="GAX29230.1"/>
    <property type="molecule type" value="Genomic_DNA"/>
</dbReference>
<dbReference type="OrthoDB" id="188436at2759"/>
<evidence type="ECO:0000256" key="2">
    <source>
        <dbReference type="ARBA" id="ARBA00022771"/>
    </source>
</evidence>
<keyword evidence="3" id="KW-0862">Zinc</keyword>
<accession>A0A1Z5KSD5</accession>
<evidence type="ECO:0000256" key="4">
    <source>
        <dbReference type="PROSITE-ProRule" id="PRU00134"/>
    </source>
</evidence>
<evidence type="ECO:0000259" key="5">
    <source>
        <dbReference type="PROSITE" id="PS50865"/>
    </source>
</evidence>
<dbReference type="Pfam" id="PF01753">
    <property type="entry name" value="zf-MYND"/>
    <property type="match status" value="1"/>
</dbReference>
<dbReference type="SUPFAM" id="SSF144232">
    <property type="entry name" value="HIT/MYND zinc finger-like"/>
    <property type="match status" value="1"/>
</dbReference>
<keyword evidence="2 4" id="KW-0863">Zinc-finger</keyword>
<evidence type="ECO:0000313" key="6">
    <source>
        <dbReference type="EMBL" id="GAX29230.1"/>
    </source>
</evidence>
<evidence type="ECO:0000256" key="3">
    <source>
        <dbReference type="ARBA" id="ARBA00022833"/>
    </source>
</evidence>
<dbReference type="PROSITE" id="PS50865">
    <property type="entry name" value="ZF_MYND_2"/>
    <property type="match status" value="1"/>
</dbReference>
<dbReference type="Proteomes" id="UP000198406">
    <property type="component" value="Unassembled WGS sequence"/>
</dbReference>
<gene>
    <name evidence="6" type="ORF">FisN_28Lu089</name>
</gene>
<evidence type="ECO:0000256" key="1">
    <source>
        <dbReference type="ARBA" id="ARBA00022723"/>
    </source>
</evidence>
<dbReference type="InterPro" id="IPR002893">
    <property type="entry name" value="Znf_MYND"/>
</dbReference>
<dbReference type="GO" id="GO:0008270">
    <property type="term" value="F:zinc ion binding"/>
    <property type="evidence" value="ECO:0007669"/>
    <property type="project" value="UniProtKB-KW"/>
</dbReference>
<feature type="domain" description="MYND-type" evidence="5">
    <location>
        <begin position="32"/>
        <end position="75"/>
    </location>
</feature>
<dbReference type="InParanoid" id="A0A1Z5KSD5"/>
<dbReference type="AlphaFoldDB" id="A0A1Z5KSD5"/>
<name>A0A1Z5KSD5_FISSO</name>
<dbReference type="Gene3D" id="6.10.140.2220">
    <property type="match status" value="1"/>
</dbReference>
<keyword evidence="1" id="KW-0479">Metal-binding</keyword>
<organism evidence="6 7">
    <name type="scientific">Fistulifera solaris</name>
    <name type="common">Oleaginous diatom</name>
    <dbReference type="NCBI Taxonomy" id="1519565"/>
    <lineage>
        <taxon>Eukaryota</taxon>
        <taxon>Sar</taxon>
        <taxon>Stramenopiles</taxon>
        <taxon>Ochrophyta</taxon>
        <taxon>Bacillariophyta</taxon>
        <taxon>Bacillariophyceae</taxon>
        <taxon>Bacillariophycidae</taxon>
        <taxon>Naviculales</taxon>
        <taxon>Naviculaceae</taxon>
        <taxon>Fistulifera</taxon>
    </lineage>
</organism>
<reference evidence="6 7" key="1">
    <citation type="journal article" date="2015" name="Plant Cell">
        <title>Oil accumulation by the oleaginous diatom Fistulifera solaris as revealed by the genome and transcriptome.</title>
        <authorList>
            <person name="Tanaka T."/>
            <person name="Maeda Y."/>
            <person name="Veluchamy A."/>
            <person name="Tanaka M."/>
            <person name="Abida H."/>
            <person name="Marechal E."/>
            <person name="Bowler C."/>
            <person name="Muto M."/>
            <person name="Sunaga Y."/>
            <person name="Tanaka M."/>
            <person name="Yoshino T."/>
            <person name="Taniguchi T."/>
            <person name="Fukuda Y."/>
            <person name="Nemoto M."/>
            <person name="Matsumoto M."/>
            <person name="Wong P.S."/>
            <person name="Aburatani S."/>
            <person name="Fujibuchi W."/>
        </authorList>
    </citation>
    <scope>NUCLEOTIDE SEQUENCE [LARGE SCALE GENOMIC DNA]</scope>
    <source>
        <strain evidence="6 7">JPCC DA0580</strain>
    </source>
</reference>
<comment type="caution">
    <text evidence="6">The sequence shown here is derived from an EMBL/GenBank/DDBJ whole genome shotgun (WGS) entry which is preliminary data.</text>
</comment>